<keyword evidence="1" id="KW-0129">CBS domain</keyword>
<proteinExistence type="predicted"/>
<dbReference type="SMART" id="SM00116">
    <property type="entry name" value="CBS"/>
    <property type="match status" value="2"/>
</dbReference>
<sequence>MLAAELIDPMLPALKLTDTVGQALEWMQEHRIGQLAVTDQGAYKGLVSEDLLLDVADDERPLSDVMRLYEQVYVYENQHLLEMLSLVLQNPLEVIAVISDIKEFIGSVSANELLKQFAQELGVQEVGAILVLNIDERDYSMAEISRLVESNNIKIVGSYFASAAYGMPDRSRLTLKLNRRDITPVVSTLERFGYHIEAAFANVPIESIDQERLDLLLRYLNT</sequence>
<dbReference type="InterPro" id="IPR046342">
    <property type="entry name" value="CBS_dom_sf"/>
</dbReference>
<evidence type="ECO:0000313" key="4">
    <source>
        <dbReference type="Proteomes" id="UP001500936"/>
    </source>
</evidence>
<protein>
    <recommendedName>
        <fullName evidence="2">CBS domain-containing protein</fullName>
    </recommendedName>
</protein>
<reference evidence="4" key="1">
    <citation type="journal article" date="2019" name="Int. J. Syst. Evol. Microbiol.">
        <title>The Global Catalogue of Microorganisms (GCM) 10K type strain sequencing project: providing services to taxonomists for standard genome sequencing and annotation.</title>
        <authorList>
            <consortium name="The Broad Institute Genomics Platform"/>
            <consortium name="The Broad Institute Genome Sequencing Center for Infectious Disease"/>
            <person name="Wu L."/>
            <person name="Ma J."/>
        </authorList>
    </citation>
    <scope>NUCLEOTIDE SEQUENCE [LARGE SCALE GENOMIC DNA]</scope>
    <source>
        <strain evidence="4">JCM 17925</strain>
    </source>
</reference>
<name>A0ABP8KC19_9BACT</name>
<dbReference type="Proteomes" id="UP001500936">
    <property type="component" value="Unassembled WGS sequence"/>
</dbReference>
<organism evidence="3 4">
    <name type="scientific">Nibrella viscosa</name>
    <dbReference type="NCBI Taxonomy" id="1084524"/>
    <lineage>
        <taxon>Bacteria</taxon>
        <taxon>Pseudomonadati</taxon>
        <taxon>Bacteroidota</taxon>
        <taxon>Cytophagia</taxon>
        <taxon>Cytophagales</taxon>
        <taxon>Spirosomataceae</taxon>
        <taxon>Nibrella</taxon>
    </lineage>
</organism>
<comment type="caution">
    <text evidence="3">The sequence shown here is derived from an EMBL/GenBank/DDBJ whole genome shotgun (WGS) entry which is preliminary data.</text>
</comment>
<evidence type="ECO:0000256" key="1">
    <source>
        <dbReference type="PROSITE-ProRule" id="PRU00703"/>
    </source>
</evidence>
<evidence type="ECO:0000313" key="3">
    <source>
        <dbReference type="EMBL" id="GAA4403542.1"/>
    </source>
</evidence>
<dbReference type="EMBL" id="BAABHB010000003">
    <property type="protein sequence ID" value="GAA4403542.1"/>
    <property type="molecule type" value="Genomic_DNA"/>
</dbReference>
<dbReference type="CDD" id="cd17783">
    <property type="entry name" value="CBS_pair_bac"/>
    <property type="match status" value="1"/>
</dbReference>
<dbReference type="Gene3D" id="3.10.580.10">
    <property type="entry name" value="CBS-domain"/>
    <property type="match status" value="1"/>
</dbReference>
<accession>A0ABP8KC19</accession>
<feature type="domain" description="CBS" evidence="2">
    <location>
        <begin position="7"/>
        <end position="62"/>
    </location>
</feature>
<dbReference type="SUPFAM" id="SSF54631">
    <property type="entry name" value="CBS-domain pair"/>
    <property type="match status" value="1"/>
</dbReference>
<dbReference type="PROSITE" id="PS51371">
    <property type="entry name" value="CBS"/>
    <property type="match status" value="1"/>
</dbReference>
<evidence type="ECO:0000259" key="2">
    <source>
        <dbReference type="PROSITE" id="PS51371"/>
    </source>
</evidence>
<keyword evidence="4" id="KW-1185">Reference proteome</keyword>
<dbReference type="InterPro" id="IPR000644">
    <property type="entry name" value="CBS_dom"/>
</dbReference>
<dbReference type="RefSeq" id="WP_345266499.1">
    <property type="nucleotide sequence ID" value="NZ_BAABHB010000003.1"/>
</dbReference>
<gene>
    <name evidence="3" type="ORF">GCM10023187_19730</name>
</gene>